<evidence type="ECO:0000313" key="25">
    <source>
        <dbReference type="RefSeq" id="XP_033783608.1"/>
    </source>
</evidence>
<dbReference type="Gene3D" id="2.60.40.60">
    <property type="entry name" value="Cadherins"/>
    <property type="match status" value="6"/>
</dbReference>
<evidence type="ECO:0000256" key="16">
    <source>
        <dbReference type="ARBA" id="ARBA00072301"/>
    </source>
</evidence>
<feature type="domain" description="Cadherin" evidence="23">
    <location>
        <begin position="640"/>
        <end position="733"/>
    </location>
</feature>
<dbReference type="GO" id="GO:0005886">
    <property type="term" value="C:plasma membrane"/>
    <property type="evidence" value="ECO:0007669"/>
    <property type="project" value="UniProtKB-SubCell"/>
</dbReference>
<keyword evidence="24" id="KW-1185">Reference proteome</keyword>
<feature type="region of interest" description="Disordered" evidence="20">
    <location>
        <begin position="1202"/>
        <end position="1225"/>
    </location>
</feature>
<dbReference type="GO" id="GO:0005576">
    <property type="term" value="C:extracellular region"/>
    <property type="evidence" value="ECO:0007669"/>
    <property type="project" value="UniProtKB-SubCell"/>
</dbReference>
<proteinExistence type="predicted"/>
<dbReference type="GO" id="GO:0070161">
    <property type="term" value="C:anchoring junction"/>
    <property type="evidence" value="ECO:0007669"/>
    <property type="project" value="UniProtKB-SubCell"/>
</dbReference>
<dbReference type="CTD" id="51294"/>
<evidence type="ECO:0000256" key="3">
    <source>
        <dbReference type="ARBA" id="ARBA00004613"/>
    </source>
</evidence>
<feature type="domain" description="Cadherin" evidence="23">
    <location>
        <begin position="143"/>
        <end position="249"/>
    </location>
</feature>
<sequence length="1225" mass="135865">MALKLRMLFHSAGLLVLWCLFFSVVCQEVAMFTVKYKVFEEVPKGTIIGRLPEELGWKGRRQHAEEFQLMQYPIALPVQVGFRDGTISTEGRLDREQLCRLQDPCLVSFDVLATTNVLTRTASALIHVQVQVLDINDHEPRFPKEEMELEISESASLGTRIPLDRALDLDSNQNALQSYHLSPNEHFSLAVISNGTKHAELVVVKELDREFCSSFDLVLTAVDQGEPPKSGSTLIRINVLDSNDNSPVFGKSSLMVEFSEDTSPGTLILTLTANDPDQGPNGEIEYSFSKHVPQDVLSTFAIDAKTGSLVLSQPLDYELMHAYEVDVQARDLGPNPIPAHCKIHVKVLDVNDNAPQMHITWTPRYSQVPTISEALPKDSFVALVTTTDTDSGENGQVQCDLIQSHGHFRLRRTNENSYILLTNATLDRERWEEYNLTILAKDQGIPSFRGMRHLAIHISDANDNAPIFERNTYDVSISENNLRFAHLLNVKAHDADLELNGRITYSIHDSHVSGTPAFKLVSIHPSTGEIIAVTTFDHEKMARFEFLVIAEDGGQPKLSSNASITVSVHDENDNYPVIVQPVLKGDRASITVLVNSETGLLLTAIETSTADRSEYFTKVTNTLGYLETPPAITRSNVNPVLSIVATDADSGLNGDLKYDIVWGNDVNLFVLDQHTGQVYVNVSNASSLIGSEWELGVMVKDQGNPPLHTKALLKLIFSNHHDHLKNLAGSEKLSLSVVTVICLAVLLVVFLLILALIMSLCRTDKKDNRAYNCREAESTHRHQPKRPQRQIQKTDIHLVPVLRNKQDEQNNSTQADSCAGTPTKDTYIEMTKEDPLQTQFHMTPTLYRTLRNQSNQATLDENMEFFQDTFNLPSTGSRAFYYQRQRSVSRENLSLQNLQPLPPTSKILKNPGSPQVKSKDDECTDPLLQANLTSSPSTTRTLRRQRNADIKTRVEKDHHHQILRSLVRLSMAALAERDRVELTMESPHIQQISQLLSLLHQGQVHPRPNHRGNKYTTKSGRAAGQDADWLSTKDSGHGESEAGDLDSEAGGDLSANQMLLEEGLESLLDPEADLDDEDRNVPDPAWMARLSLPLAANYKDNIFSPASLDFPDDQPPISAAERNELKTFLTFGKANVSAGNSNPGDEDPKLTGTFLAEMSSLFEMLLMQKAESHADAASEVLLRLSACSKSLGMDIGAAMALESETGGSNEALGRTESHSGARRQD</sequence>
<keyword evidence="12 21" id="KW-1133">Transmembrane helix</keyword>
<dbReference type="AlphaFoldDB" id="A0A6P8Q8W5"/>
<dbReference type="InterPro" id="IPR050174">
    <property type="entry name" value="Protocadherin/Cadherin-CA"/>
</dbReference>
<feature type="region of interest" description="Disordered" evidence="20">
    <location>
        <begin position="1002"/>
        <end position="1051"/>
    </location>
</feature>
<dbReference type="KEGG" id="gsh:117351870"/>
<accession>A0A6P8Q8W5</accession>
<evidence type="ECO:0000256" key="21">
    <source>
        <dbReference type="SAM" id="Phobius"/>
    </source>
</evidence>
<evidence type="ECO:0000256" key="13">
    <source>
        <dbReference type="ARBA" id="ARBA00023136"/>
    </source>
</evidence>
<evidence type="ECO:0000256" key="10">
    <source>
        <dbReference type="ARBA" id="ARBA00022889"/>
    </source>
</evidence>
<dbReference type="PRINTS" id="PR00205">
    <property type="entry name" value="CADHERIN"/>
</dbReference>
<dbReference type="SMART" id="SM00112">
    <property type="entry name" value="CA"/>
    <property type="match status" value="6"/>
</dbReference>
<reference evidence="25" key="1">
    <citation type="submission" date="2025-08" db="UniProtKB">
        <authorList>
            <consortium name="RefSeq"/>
        </authorList>
    </citation>
    <scope>IDENTIFICATION</scope>
</reference>
<dbReference type="FunFam" id="2.60.40.60:FF:000003">
    <property type="entry name" value="Protocadherin alpha 2"/>
    <property type="match status" value="1"/>
</dbReference>
<evidence type="ECO:0000256" key="4">
    <source>
        <dbReference type="ARBA" id="ARBA00022475"/>
    </source>
</evidence>
<dbReference type="FunFam" id="2.60.40.60:FF:000190">
    <property type="entry name" value="Protocadherin 12"/>
    <property type="match status" value="1"/>
</dbReference>
<dbReference type="GO" id="GO:0007156">
    <property type="term" value="P:homophilic cell adhesion via plasma membrane adhesion molecules"/>
    <property type="evidence" value="ECO:0007669"/>
    <property type="project" value="InterPro"/>
</dbReference>
<dbReference type="CDD" id="cd11304">
    <property type="entry name" value="Cadherin_repeat"/>
    <property type="match status" value="6"/>
</dbReference>
<evidence type="ECO:0000256" key="15">
    <source>
        <dbReference type="ARBA" id="ARBA00059072"/>
    </source>
</evidence>
<dbReference type="PANTHER" id="PTHR24028:SF42">
    <property type="entry name" value="PROTOCADHERIN-12"/>
    <property type="match status" value="1"/>
</dbReference>
<dbReference type="PROSITE" id="PS00232">
    <property type="entry name" value="CADHERIN_1"/>
    <property type="match status" value="3"/>
</dbReference>
<keyword evidence="10" id="KW-0130">Cell adhesion</keyword>
<dbReference type="InterPro" id="IPR020894">
    <property type="entry name" value="Cadherin_CS"/>
</dbReference>
<feature type="region of interest" description="Disordered" evidence="20">
    <location>
        <begin position="803"/>
        <end position="822"/>
    </location>
</feature>
<dbReference type="RefSeq" id="XP_033783608.1">
    <property type="nucleotide sequence ID" value="XM_033927717.1"/>
</dbReference>
<keyword evidence="5" id="KW-0964">Secreted</keyword>
<feature type="domain" description="Cadherin" evidence="23">
    <location>
        <begin position="370"/>
        <end position="468"/>
    </location>
</feature>
<feature type="compositionally biased region" description="Basic and acidic residues" evidence="20">
    <location>
        <begin position="1213"/>
        <end position="1225"/>
    </location>
</feature>
<dbReference type="Pfam" id="PF00028">
    <property type="entry name" value="Cadherin"/>
    <property type="match status" value="4"/>
</dbReference>
<evidence type="ECO:0000256" key="22">
    <source>
        <dbReference type="SAM" id="SignalP"/>
    </source>
</evidence>
<keyword evidence="8" id="KW-0677">Repeat</keyword>
<dbReference type="FunFam" id="2.60.40.60:FF:000193">
    <property type="entry name" value="Protocadherin 12"/>
    <property type="match status" value="1"/>
</dbReference>
<dbReference type="GO" id="GO:0005509">
    <property type="term" value="F:calcium ion binding"/>
    <property type="evidence" value="ECO:0007669"/>
    <property type="project" value="UniProtKB-UniRule"/>
</dbReference>
<evidence type="ECO:0000256" key="1">
    <source>
        <dbReference type="ARBA" id="ARBA00004251"/>
    </source>
</evidence>
<dbReference type="InterPro" id="IPR013164">
    <property type="entry name" value="Cadherin_N"/>
</dbReference>
<keyword evidence="6 21" id="KW-0812">Transmembrane</keyword>
<dbReference type="PROSITE" id="PS50268">
    <property type="entry name" value="CADHERIN_2"/>
    <property type="match status" value="6"/>
</dbReference>
<comment type="function">
    <text evidence="15">Cellular adhesion molecule that may play an important role in cell-cell interactions at interendothelial junctions. Acts as a regulator of cell migration, probably via increasing cell-cell adhesion. Promotes homotypic calcium-dependent aggregation and adhesion and clusters at intercellular junctions. Unable to bind to catenins, weakly associates with the cytoskeleton.</text>
</comment>
<feature type="chain" id="PRO_5027844116" description="Protocadherin-12" evidence="22">
    <location>
        <begin position="27"/>
        <end position="1225"/>
    </location>
</feature>
<dbReference type="FunFam" id="2.60.40.60:FF:000002">
    <property type="entry name" value="Protocadherin alpha 2"/>
    <property type="match status" value="1"/>
</dbReference>
<evidence type="ECO:0000256" key="9">
    <source>
        <dbReference type="ARBA" id="ARBA00022837"/>
    </source>
</evidence>
<dbReference type="GeneID" id="117351870"/>
<dbReference type="FunFam" id="2.60.40.60:FF:000007">
    <property type="entry name" value="Protocadherin alpha 2"/>
    <property type="match status" value="1"/>
</dbReference>
<evidence type="ECO:0000256" key="18">
    <source>
        <dbReference type="ARBA" id="ARBA00082901"/>
    </source>
</evidence>
<evidence type="ECO:0000313" key="24">
    <source>
        <dbReference type="Proteomes" id="UP000515159"/>
    </source>
</evidence>
<gene>
    <name evidence="25" type="primary">PCDH12</name>
</gene>
<protein>
    <recommendedName>
        <fullName evidence="16">Protocadherin-12</fullName>
    </recommendedName>
    <alternativeName>
        <fullName evidence="18">Vascular cadherin-2</fullName>
    </alternativeName>
    <alternativeName>
        <fullName evidence="17">Vascular endothelial cadherin-2</fullName>
    </alternativeName>
</protein>
<keyword evidence="11" id="KW-0965">Cell junction</keyword>
<feature type="domain" description="Cadherin" evidence="23">
    <location>
        <begin position="250"/>
        <end position="357"/>
    </location>
</feature>
<dbReference type="FunCoup" id="A0A6P8Q8W5">
    <property type="interactions" value="93"/>
</dbReference>
<dbReference type="Pfam" id="PF08266">
    <property type="entry name" value="Cadherin_2"/>
    <property type="match status" value="1"/>
</dbReference>
<evidence type="ECO:0000256" key="5">
    <source>
        <dbReference type="ARBA" id="ARBA00022525"/>
    </source>
</evidence>
<evidence type="ECO:0000259" key="23">
    <source>
        <dbReference type="PROSITE" id="PS50268"/>
    </source>
</evidence>
<dbReference type="OrthoDB" id="6252479at2759"/>
<evidence type="ECO:0000256" key="12">
    <source>
        <dbReference type="ARBA" id="ARBA00022989"/>
    </source>
</evidence>
<keyword evidence="13 21" id="KW-0472">Membrane</keyword>
<dbReference type="SUPFAM" id="SSF49313">
    <property type="entry name" value="Cadherin-like"/>
    <property type="match status" value="5"/>
</dbReference>
<dbReference type="InterPro" id="IPR015919">
    <property type="entry name" value="Cadherin-like_sf"/>
</dbReference>
<evidence type="ECO:0000256" key="14">
    <source>
        <dbReference type="ARBA" id="ARBA00023180"/>
    </source>
</evidence>
<evidence type="ECO:0000256" key="19">
    <source>
        <dbReference type="PROSITE-ProRule" id="PRU00043"/>
    </source>
</evidence>
<evidence type="ECO:0000256" key="17">
    <source>
        <dbReference type="ARBA" id="ARBA00078833"/>
    </source>
</evidence>
<dbReference type="InParanoid" id="A0A6P8Q8W5"/>
<feature type="transmembrane region" description="Helical" evidence="21">
    <location>
        <begin position="733"/>
        <end position="761"/>
    </location>
</feature>
<evidence type="ECO:0000256" key="7">
    <source>
        <dbReference type="ARBA" id="ARBA00022729"/>
    </source>
</evidence>
<evidence type="ECO:0000256" key="8">
    <source>
        <dbReference type="ARBA" id="ARBA00022737"/>
    </source>
</evidence>
<keyword evidence="4" id="KW-1003">Cell membrane</keyword>
<feature type="region of interest" description="Disordered" evidence="20">
    <location>
        <begin position="897"/>
        <end position="921"/>
    </location>
</feature>
<feature type="signal peptide" evidence="22">
    <location>
        <begin position="1"/>
        <end position="26"/>
    </location>
</feature>
<evidence type="ECO:0000256" key="20">
    <source>
        <dbReference type="SAM" id="MobiDB-lite"/>
    </source>
</evidence>
<dbReference type="PANTHER" id="PTHR24028">
    <property type="entry name" value="CADHERIN-87A"/>
    <property type="match status" value="1"/>
</dbReference>
<feature type="domain" description="Cadherin" evidence="23">
    <location>
        <begin position="34"/>
        <end position="142"/>
    </location>
</feature>
<keyword evidence="7 22" id="KW-0732">Signal</keyword>
<organism evidence="24 25">
    <name type="scientific">Geotrypetes seraphini</name>
    <name type="common">Gaboon caecilian</name>
    <name type="synonym">Caecilia seraphini</name>
    <dbReference type="NCBI Taxonomy" id="260995"/>
    <lineage>
        <taxon>Eukaryota</taxon>
        <taxon>Metazoa</taxon>
        <taxon>Chordata</taxon>
        <taxon>Craniata</taxon>
        <taxon>Vertebrata</taxon>
        <taxon>Euteleostomi</taxon>
        <taxon>Amphibia</taxon>
        <taxon>Gymnophiona</taxon>
        <taxon>Geotrypetes</taxon>
    </lineage>
</organism>
<evidence type="ECO:0000256" key="6">
    <source>
        <dbReference type="ARBA" id="ARBA00022692"/>
    </source>
</evidence>
<evidence type="ECO:0000256" key="2">
    <source>
        <dbReference type="ARBA" id="ARBA00004282"/>
    </source>
</evidence>
<feature type="region of interest" description="Disordered" evidence="20">
    <location>
        <begin position="773"/>
        <end position="794"/>
    </location>
</feature>
<keyword evidence="9 19" id="KW-0106">Calcium</keyword>
<comment type="subcellular location">
    <subcellularLocation>
        <location evidence="2">Cell junction</location>
    </subcellularLocation>
    <subcellularLocation>
        <location evidence="1">Cell membrane</location>
        <topology evidence="1">Single-pass type I membrane protein</topology>
    </subcellularLocation>
    <subcellularLocation>
        <location evidence="3">Secreted</location>
    </subcellularLocation>
</comment>
<keyword evidence="14" id="KW-0325">Glycoprotein</keyword>
<name>A0A6P8Q8W5_GEOSA</name>
<feature type="domain" description="Cadherin" evidence="23">
    <location>
        <begin position="469"/>
        <end position="578"/>
    </location>
</feature>
<dbReference type="InterPro" id="IPR002126">
    <property type="entry name" value="Cadherin-like_dom"/>
</dbReference>
<dbReference type="Proteomes" id="UP000515159">
    <property type="component" value="Chromosome 18"/>
</dbReference>
<evidence type="ECO:0000256" key="11">
    <source>
        <dbReference type="ARBA" id="ARBA00022949"/>
    </source>
</evidence>